<sequence>MYKELPDATLIKLRCLLQQLQHGEISADTLQKNLHYAARVLEAVLIDETNKLVSLKSV</sequence>
<dbReference type="EMBL" id="WJQU01000001">
    <property type="protein sequence ID" value="KAJ6650160.1"/>
    <property type="molecule type" value="Genomic_DNA"/>
</dbReference>
<dbReference type="OrthoDB" id="189220at2759"/>
<proteinExistence type="predicted"/>
<protein>
    <submittedName>
        <fullName evidence="1">Calcium/calmodulin-dependent 3',5'-cyclic nucleotide phosphodiesterase 1A</fullName>
    </submittedName>
</protein>
<dbReference type="Proteomes" id="UP001151699">
    <property type="component" value="Chromosome A"/>
</dbReference>
<evidence type="ECO:0000313" key="2">
    <source>
        <dbReference type="Proteomes" id="UP001151699"/>
    </source>
</evidence>
<evidence type="ECO:0000313" key="1">
    <source>
        <dbReference type="EMBL" id="KAJ6650160.1"/>
    </source>
</evidence>
<name>A0A9Q0NH47_9DIPT</name>
<dbReference type="AlphaFoldDB" id="A0A9Q0NH47"/>
<comment type="caution">
    <text evidence="1">The sequence shown here is derived from an EMBL/GenBank/DDBJ whole genome shotgun (WGS) entry which is preliminary data.</text>
</comment>
<accession>A0A9Q0NH47</accession>
<gene>
    <name evidence="1" type="primary">PDE1A</name>
    <name evidence="1" type="ORF">Bhyg_05405</name>
</gene>
<reference evidence="1" key="1">
    <citation type="submission" date="2022-07" db="EMBL/GenBank/DDBJ databases">
        <authorList>
            <person name="Trinca V."/>
            <person name="Uliana J.V.C."/>
            <person name="Torres T.T."/>
            <person name="Ward R.J."/>
            <person name="Monesi N."/>
        </authorList>
    </citation>
    <scope>NUCLEOTIDE SEQUENCE</scope>
    <source>
        <strain evidence="1">HSMRA1968</strain>
        <tissue evidence="1">Whole embryos</tissue>
    </source>
</reference>
<organism evidence="1 2">
    <name type="scientific">Pseudolycoriella hygida</name>
    <dbReference type="NCBI Taxonomy" id="35572"/>
    <lineage>
        <taxon>Eukaryota</taxon>
        <taxon>Metazoa</taxon>
        <taxon>Ecdysozoa</taxon>
        <taxon>Arthropoda</taxon>
        <taxon>Hexapoda</taxon>
        <taxon>Insecta</taxon>
        <taxon>Pterygota</taxon>
        <taxon>Neoptera</taxon>
        <taxon>Endopterygota</taxon>
        <taxon>Diptera</taxon>
        <taxon>Nematocera</taxon>
        <taxon>Sciaroidea</taxon>
        <taxon>Sciaridae</taxon>
        <taxon>Pseudolycoriella</taxon>
    </lineage>
</organism>
<keyword evidence="2" id="KW-1185">Reference proteome</keyword>